<gene>
    <name evidence="1" type="ORF">C5749_17240</name>
</gene>
<dbReference type="EMBL" id="PVBS01000004">
    <property type="protein sequence ID" value="PRD52040.1"/>
    <property type="molecule type" value="Genomic_DNA"/>
</dbReference>
<evidence type="ECO:0000313" key="2">
    <source>
        <dbReference type="Proteomes" id="UP000238642"/>
    </source>
</evidence>
<evidence type="ECO:0000313" key="1">
    <source>
        <dbReference type="EMBL" id="PRD52040.1"/>
    </source>
</evidence>
<keyword evidence="2" id="KW-1185">Reference proteome</keyword>
<reference evidence="1 2" key="1">
    <citation type="submission" date="2018-02" db="EMBL/GenBank/DDBJ databases">
        <title>The draft genome of Sphingobacterium gobiense H7.</title>
        <authorList>
            <person name="Li L."/>
            <person name="Liu L."/>
            <person name="Zhang X."/>
            <person name="Wang T."/>
            <person name="Liang L."/>
        </authorList>
    </citation>
    <scope>NUCLEOTIDE SEQUENCE [LARGE SCALE GENOMIC DNA]</scope>
    <source>
        <strain evidence="1 2">ACCC 05757</strain>
    </source>
</reference>
<sequence length="94" mass="10718">MGFYIPQKFGWTIKVKEGLVQSCSGSDSARLSIADGVASRSPYQWRADKDNAWGFERRERHHNYDRNPPQRVSIVILALTSIARVRDGLVRRAT</sequence>
<name>A0A2S9JGG7_9SPHI</name>
<dbReference type="Proteomes" id="UP000238642">
    <property type="component" value="Unassembled WGS sequence"/>
</dbReference>
<accession>A0A2S9JGG7</accession>
<dbReference type="AlphaFoldDB" id="A0A2S9JGG7"/>
<proteinExistence type="predicted"/>
<comment type="caution">
    <text evidence="1">The sequence shown here is derived from an EMBL/GenBank/DDBJ whole genome shotgun (WGS) entry which is preliminary data.</text>
</comment>
<protein>
    <submittedName>
        <fullName evidence="1">Uncharacterized protein</fullName>
    </submittedName>
</protein>
<organism evidence="1 2">
    <name type="scientific">Sphingobacterium gobiense</name>
    <dbReference type="NCBI Taxonomy" id="1382456"/>
    <lineage>
        <taxon>Bacteria</taxon>
        <taxon>Pseudomonadati</taxon>
        <taxon>Bacteroidota</taxon>
        <taxon>Sphingobacteriia</taxon>
        <taxon>Sphingobacteriales</taxon>
        <taxon>Sphingobacteriaceae</taxon>
        <taxon>Sphingobacterium</taxon>
    </lineage>
</organism>
<dbReference type="RefSeq" id="WP_105727476.1">
    <property type="nucleotide sequence ID" value="NZ_PVBS01000004.1"/>
</dbReference>